<dbReference type="AlphaFoldDB" id="A0A918FPQ8"/>
<dbReference type="Gene3D" id="2.130.10.10">
    <property type="entry name" value="YVTN repeat-like/Quinoprotein amine dehydrogenase"/>
    <property type="match status" value="1"/>
</dbReference>
<dbReference type="EMBL" id="BMSX01000036">
    <property type="protein sequence ID" value="GGR58791.1"/>
    <property type="molecule type" value="Genomic_DNA"/>
</dbReference>
<dbReference type="RefSeq" id="WP_189943809.1">
    <property type="nucleotide sequence ID" value="NZ_BMSX01000036.1"/>
</dbReference>
<reference evidence="1" key="1">
    <citation type="journal article" date="2014" name="Int. J. Syst. Evol. Microbiol.">
        <title>Complete genome sequence of Corynebacterium casei LMG S-19264T (=DSM 44701T), isolated from a smear-ripened cheese.</title>
        <authorList>
            <consortium name="US DOE Joint Genome Institute (JGI-PGF)"/>
            <person name="Walter F."/>
            <person name="Albersmeier A."/>
            <person name="Kalinowski J."/>
            <person name="Ruckert C."/>
        </authorList>
    </citation>
    <scope>NUCLEOTIDE SEQUENCE</scope>
    <source>
        <strain evidence="1">JCM 4346</strain>
    </source>
</reference>
<proteinExistence type="predicted"/>
<name>A0A918FPQ8_9ACTN</name>
<accession>A0A918FPQ8</accession>
<evidence type="ECO:0000313" key="1">
    <source>
        <dbReference type="EMBL" id="GGR58791.1"/>
    </source>
</evidence>
<protein>
    <submittedName>
        <fullName evidence="1">Uncharacterized protein</fullName>
    </submittedName>
</protein>
<comment type="caution">
    <text evidence="1">The sequence shown here is derived from an EMBL/GenBank/DDBJ whole genome shotgun (WGS) entry which is preliminary data.</text>
</comment>
<keyword evidence="2" id="KW-1185">Reference proteome</keyword>
<dbReference type="InterPro" id="IPR015943">
    <property type="entry name" value="WD40/YVTN_repeat-like_dom_sf"/>
</dbReference>
<sequence>MATNGIGPAAATAIAVSPVLVNRTAATATVVDPREGVVEETITTGRNPNHVEVADGVAYVVDKSGAGENGADTVTVIDLAH</sequence>
<gene>
    <name evidence="1" type="ORF">GCM10010251_89530</name>
</gene>
<organism evidence="1 2">
    <name type="scientific">Streptomyces aurantiogriseus</name>
    <dbReference type="NCBI Taxonomy" id="66870"/>
    <lineage>
        <taxon>Bacteria</taxon>
        <taxon>Bacillati</taxon>
        <taxon>Actinomycetota</taxon>
        <taxon>Actinomycetes</taxon>
        <taxon>Kitasatosporales</taxon>
        <taxon>Streptomycetaceae</taxon>
        <taxon>Streptomyces</taxon>
    </lineage>
</organism>
<reference evidence="1" key="2">
    <citation type="submission" date="2020-09" db="EMBL/GenBank/DDBJ databases">
        <authorList>
            <person name="Sun Q."/>
            <person name="Ohkuma M."/>
        </authorList>
    </citation>
    <scope>NUCLEOTIDE SEQUENCE</scope>
    <source>
        <strain evidence="1">JCM 4346</strain>
    </source>
</reference>
<evidence type="ECO:0000313" key="2">
    <source>
        <dbReference type="Proteomes" id="UP000658320"/>
    </source>
</evidence>
<dbReference type="Proteomes" id="UP000658320">
    <property type="component" value="Unassembled WGS sequence"/>
</dbReference>